<dbReference type="InterPro" id="IPR012816">
    <property type="entry name" value="NADAR"/>
</dbReference>
<reference evidence="4" key="1">
    <citation type="journal article" date="2020" name="Nature">
        <title>Giant virus diversity and host interactions through global metagenomics.</title>
        <authorList>
            <person name="Schulz F."/>
            <person name="Roux S."/>
            <person name="Paez-Espino D."/>
            <person name="Jungbluth S."/>
            <person name="Walsh D.A."/>
            <person name="Denef V.J."/>
            <person name="McMahon K.D."/>
            <person name="Konstantinidis K.T."/>
            <person name="Eloe-Fadrosh E.A."/>
            <person name="Kyrpides N.C."/>
            <person name="Woyke T."/>
        </authorList>
    </citation>
    <scope>NUCLEOTIDE SEQUENCE</scope>
    <source>
        <strain evidence="4">GVMAG-S-1101171-110</strain>
    </source>
</reference>
<dbReference type="SUPFAM" id="SSF52540">
    <property type="entry name" value="P-loop containing nucleoside triphosphate hydrolases"/>
    <property type="match status" value="2"/>
</dbReference>
<feature type="region of interest" description="Disordered" evidence="2">
    <location>
        <begin position="771"/>
        <end position="790"/>
    </location>
</feature>
<accession>A0A6C0K2V9</accession>
<proteinExistence type="predicted"/>
<protein>
    <recommendedName>
        <fullName evidence="3">Helicase ATP-binding domain-containing protein</fullName>
    </recommendedName>
</protein>
<organism evidence="4">
    <name type="scientific">viral metagenome</name>
    <dbReference type="NCBI Taxonomy" id="1070528"/>
    <lineage>
        <taxon>unclassified sequences</taxon>
        <taxon>metagenomes</taxon>
        <taxon>organismal metagenomes</taxon>
    </lineage>
</organism>
<evidence type="ECO:0000313" key="4">
    <source>
        <dbReference type="EMBL" id="QHU12395.1"/>
    </source>
</evidence>
<dbReference type="InterPro" id="IPR037238">
    <property type="entry name" value="YbiA-like_sf"/>
</dbReference>
<dbReference type="EMBL" id="MN740799">
    <property type="protein sequence ID" value="QHU12395.1"/>
    <property type="molecule type" value="Genomic_DNA"/>
</dbReference>
<keyword evidence="1" id="KW-0378">Hydrolase</keyword>
<evidence type="ECO:0000259" key="3">
    <source>
        <dbReference type="SMART" id="SM00487"/>
    </source>
</evidence>
<dbReference type="SUPFAM" id="SSF143990">
    <property type="entry name" value="YbiA-like"/>
    <property type="match status" value="1"/>
</dbReference>
<evidence type="ECO:0000256" key="2">
    <source>
        <dbReference type="SAM" id="MobiDB-lite"/>
    </source>
</evidence>
<sequence>MDAIPKVTAPIFAPFKKLRVVLALEATPAPIDEKTDITTFAPIAFKTGQQGDGGVLETEGGAAVALQEPGVEPLMFGKRKRVKKSVIADAAAEPTTTQLPGALPDFLLRTKAIAEKKKTKRAEGAPNLYARVDAFPRELQAEEIKKLSEDLQVKAKVLLDVETQNPYSVEPPAETFVPMSRRGFGSFIINEYGSIFPKSAGAKPDVATCAAKGEEGSKEVKIYHYQEFIREYLRYETPYRGLLVYHGLGSGKTCSAIAAAEALFGTRGAKIIVMTPSSLRSNFISEINFCGFKHFRLQNHWMPLSLLPGATPEPQMVRMFAQNVYGMPDSFFGRRSKGRSQLTRIWIPDFDAPANFDSLSPEEKDEIQTQLKVTVENRIKFINYNGILARELKEMICTTPDVFDNSVIVIDEIHNVIRLIQGTLERPFTKGNPVETLTVDRTPLPNCGKDEAYQRGYLFYRLLMGAKNCKIIGLSGTPLINFPEELGILMNILHGALHTIEFIVAAEGMRDIKEEVKRIVGADENLDTVFFMDSEGSINVTVTRLPEQFFKIFEAASGGAGSGSESSDNILGIKRRDPLQPVPTLQQVWDTLSASLKTSKIVVKGVPSLKAQELLPSWDTMFRAAFLQEDGITLKNVPVLQKRIRGLISYYRGIQGNVMPKVIKDEIVGIPLKGYSLKIYNKLRNQEIQVEMSKPKGQAVAVDDVWGEIKELASMKTPSNYRMSSRQACNFVFPEGITRPRPKNLEEQDVETGKDRDVIVDGDMEGKVAGRDDEAASISDEETGEGGATILGKKEAAELYRRSVRAAKEKLREMGATHLMIDGPPEHNLEKYSPKFLAMLNNINTLAGSSLVYSTFLEMEGIGIFGICMEANGYVPIEIVTGADGKLKFSDRSAESLKKGPKVKENRYIEFTGAGSKEQRGAAVNVFNARLDKLSPAMEKVLKEGGWENNWDGGLCRVFCITSAGAEGLSLKAVRGVHIMEPYWNTVRTQQVKGRAVRICSHMDLPPDQQNVSIYTYCTTVPEEAIIAQAIDKTLERTDIFSARQAALLGVPVPERPKKGEAVPEGLFFKVDEKPEEPVPEGAQATLVGPVKFAAKLANEYRGFSNLAPSPIVIDGKRYPTVEHYFHAMKFPGDIEWQEAIRVASDPVKARQLAADASHAQALRADWETVQESVLLDALRAKFQQNRGLLELLKSTGSRPLVEDTVDAYWGVGRTGKGKNRMGKLLEQVREELKEYVIPEAVQDQAPLTQADFTVGQDFSEDEEEAPVVPVVPEAPEAPEAPVVPEASARPDELMPIEVQKGGAGEEDGVIGDDSDHDIILTSDQKVLLISLRKEKVMTALQTLMKSVSVDCKLNYDDNNDGTYKCLNLGESIGSFAYHPNLQKDIAETEAAFRARAVATEATMLELPVAAAAPVAPPVPSRPVLKKLEYRKKGYRYTVKMNPATKLPFGYTLFDVEDLHGDKVVGYVTATPKGLPSGDVLTEPPTWAV</sequence>
<feature type="domain" description="Helicase ATP-binding" evidence="3">
    <location>
        <begin position="218"/>
        <end position="503"/>
    </location>
</feature>
<dbReference type="CDD" id="cd15457">
    <property type="entry name" value="NADAR"/>
    <property type="match status" value="1"/>
</dbReference>
<dbReference type="InterPro" id="IPR014001">
    <property type="entry name" value="Helicase_ATP-bd"/>
</dbReference>
<dbReference type="InterPro" id="IPR002464">
    <property type="entry name" value="DNA/RNA_helicase_DEAH_CS"/>
</dbReference>
<dbReference type="Gene3D" id="3.40.50.300">
    <property type="entry name" value="P-loop containing nucleotide triphosphate hydrolases"/>
    <property type="match status" value="2"/>
</dbReference>
<dbReference type="GO" id="GO:0016787">
    <property type="term" value="F:hydrolase activity"/>
    <property type="evidence" value="ECO:0007669"/>
    <property type="project" value="UniProtKB-KW"/>
</dbReference>
<dbReference type="NCBIfam" id="TIGR02464">
    <property type="entry name" value="ribofla_fusion"/>
    <property type="match status" value="1"/>
</dbReference>
<name>A0A6C0K2V9_9ZZZZ</name>
<dbReference type="PROSITE" id="PS00690">
    <property type="entry name" value="DEAH_ATP_HELICASE"/>
    <property type="match status" value="1"/>
</dbReference>
<dbReference type="Gene3D" id="1.10.357.40">
    <property type="entry name" value="YbiA-like"/>
    <property type="match status" value="1"/>
</dbReference>
<dbReference type="Pfam" id="PF08719">
    <property type="entry name" value="NADAR"/>
    <property type="match status" value="1"/>
</dbReference>
<evidence type="ECO:0000256" key="1">
    <source>
        <dbReference type="ARBA" id="ARBA00022801"/>
    </source>
</evidence>
<dbReference type="InterPro" id="IPR027417">
    <property type="entry name" value="P-loop_NTPase"/>
</dbReference>
<dbReference type="SMART" id="SM00487">
    <property type="entry name" value="DEXDc"/>
    <property type="match status" value="1"/>
</dbReference>